<dbReference type="EnsemblPlants" id="PGSC0003DMT400065941">
    <property type="protein sequence ID" value="PGSC0003DMT400065941"/>
    <property type="gene ID" value="PGSC0003DMG400025666"/>
</dbReference>
<keyword evidence="2" id="KW-1185">Reference proteome</keyword>
<dbReference type="HOGENOM" id="CLU_3072485_0_0_1"/>
<dbReference type="AlphaFoldDB" id="M1CEU3"/>
<reference evidence="1" key="2">
    <citation type="submission" date="2015-06" db="UniProtKB">
        <authorList>
            <consortium name="EnsemblPlants"/>
        </authorList>
    </citation>
    <scope>IDENTIFICATION</scope>
    <source>
        <strain evidence="1">DM1-3 516 R44</strain>
    </source>
</reference>
<reference evidence="2" key="1">
    <citation type="journal article" date="2011" name="Nature">
        <title>Genome sequence and analysis of the tuber crop potato.</title>
        <authorList>
            <consortium name="The Potato Genome Sequencing Consortium"/>
        </authorList>
    </citation>
    <scope>NUCLEOTIDE SEQUENCE [LARGE SCALE GENOMIC DNA]</scope>
    <source>
        <strain evidence="2">cv. DM1-3 516 R44</strain>
    </source>
</reference>
<sequence length="53" mass="6074">MQQIQSRPGHNPIKAKPIRIECFLGNPWIKETVLFSVTILHKILPHESISITI</sequence>
<accession>M1CEU3</accession>
<evidence type="ECO:0000313" key="1">
    <source>
        <dbReference type="EnsemblPlants" id="PGSC0003DMT400065941"/>
    </source>
</evidence>
<dbReference type="Proteomes" id="UP000011115">
    <property type="component" value="Unassembled WGS sequence"/>
</dbReference>
<evidence type="ECO:0000313" key="2">
    <source>
        <dbReference type="Proteomes" id="UP000011115"/>
    </source>
</evidence>
<proteinExistence type="predicted"/>
<dbReference type="PaxDb" id="4113-PGSC0003DMT400065941"/>
<dbReference type="InParanoid" id="M1CEU3"/>
<name>M1CEU3_SOLTU</name>
<protein>
    <submittedName>
        <fullName evidence="1">Uncharacterized protein</fullName>
    </submittedName>
</protein>
<organism evidence="1 2">
    <name type="scientific">Solanum tuberosum</name>
    <name type="common">Potato</name>
    <dbReference type="NCBI Taxonomy" id="4113"/>
    <lineage>
        <taxon>Eukaryota</taxon>
        <taxon>Viridiplantae</taxon>
        <taxon>Streptophyta</taxon>
        <taxon>Embryophyta</taxon>
        <taxon>Tracheophyta</taxon>
        <taxon>Spermatophyta</taxon>
        <taxon>Magnoliopsida</taxon>
        <taxon>eudicotyledons</taxon>
        <taxon>Gunneridae</taxon>
        <taxon>Pentapetalae</taxon>
        <taxon>asterids</taxon>
        <taxon>lamiids</taxon>
        <taxon>Solanales</taxon>
        <taxon>Solanaceae</taxon>
        <taxon>Solanoideae</taxon>
        <taxon>Solaneae</taxon>
        <taxon>Solanum</taxon>
    </lineage>
</organism>
<dbReference type="Gramene" id="PGSC0003DMT400065941">
    <property type="protein sequence ID" value="PGSC0003DMT400065941"/>
    <property type="gene ID" value="PGSC0003DMG400025666"/>
</dbReference>